<dbReference type="InterPro" id="IPR014729">
    <property type="entry name" value="Rossmann-like_a/b/a_fold"/>
</dbReference>
<dbReference type="Pfam" id="PF00582">
    <property type="entry name" value="Usp"/>
    <property type="match status" value="1"/>
</dbReference>
<dbReference type="PANTHER" id="PTHR45569">
    <property type="entry name" value="SENSOR PROTEIN KDPD"/>
    <property type="match status" value="1"/>
</dbReference>
<dbReference type="RefSeq" id="WP_035394715.1">
    <property type="nucleotide sequence ID" value="NZ_CP003923.1"/>
</dbReference>
<dbReference type="EMBL" id="CP003923">
    <property type="protein sequence ID" value="AIC95800.1"/>
    <property type="molecule type" value="Genomic_DNA"/>
</dbReference>
<dbReference type="Proteomes" id="UP000027142">
    <property type="component" value="Chromosome"/>
</dbReference>
<dbReference type="AlphaFoldDB" id="A0A060M196"/>
<proteinExistence type="predicted"/>
<dbReference type="PANTHER" id="PTHR45569:SF1">
    <property type="entry name" value="SENSOR PROTEIN KDPD"/>
    <property type="match status" value="1"/>
</dbReference>
<dbReference type="GO" id="GO:0000155">
    <property type="term" value="F:phosphorelay sensor kinase activity"/>
    <property type="evidence" value="ECO:0007669"/>
    <property type="project" value="TreeGrafter"/>
</dbReference>
<dbReference type="HOGENOM" id="CLU_1218201_0_0_9"/>
<dbReference type="InterPro" id="IPR006016">
    <property type="entry name" value="UspA"/>
</dbReference>
<dbReference type="SUPFAM" id="SSF52402">
    <property type="entry name" value="Adenine nucleotide alpha hydrolases-like"/>
    <property type="match status" value="1"/>
</dbReference>
<dbReference type="STRING" id="1246626.BleG1_3253"/>
<dbReference type="OrthoDB" id="9806130at2"/>
<protein>
    <submittedName>
        <fullName evidence="2">Sensor protein kdpD</fullName>
    </submittedName>
</protein>
<evidence type="ECO:0000259" key="1">
    <source>
        <dbReference type="Pfam" id="PF00582"/>
    </source>
</evidence>
<reference evidence="2 3" key="1">
    <citation type="journal article" date="2014" name="Gene">
        <title>A comparative genomic analysis of the alkalitolerant soil bacterium Bacillus lehensis G1.</title>
        <authorList>
            <person name="Noor Y.M."/>
            <person name="Samsulrizal N.H."/>
            <person name="Jema'on N.A."/>
            <person name="Low K.O."/>
            <person name="Ramli A.N."/>
            <person name="Alias N.I."/>
            <person name="Damis S.I."/>
            <person name="Fuzi S.F."/>
            <person name="Isa M.N."/>
            <person name="Murad A.M."/>
            <person name="Raih M.F."/>
            <person name="Bakar F.D."/>
            <person name="Najimudin N."/>
            <person name="Mahadi N.M."/>
            <person name="Illias R.M."/>
        </authorList>
    </citation>
    <scope>NUCLEOTIDE SEQUENCE [LARGE SCALE GENOMIC DNA]</scope>
    <source>
        <strain evidence="2 3">G1</strain>
    </source>
</reference>
<gene>
    <name evidence="2" type="ORF">BleG1_3253</name>
</gene>
<dbReference type="InterPro" id="IPR052023">
    <property type="entry name" value="Histidine_kinase_KdpD"/>
</dbReference>
<organism evidence="2 3">
    <name type="scientific">Shouchella lehensis G1</name>
    <dbReference type="NCBI Taxonomy" id="1246626"/>
    <lineage>
        <taxon>Bacteria</taxon>
        <taxon>Bacillati</taxon>
        <taxon>Bacillota</taxon>
        <taxon>Bacilli</taxon>
        <taxon>Bacillales</taxon>
        <taxon>Bacillaceae</taxon>
        <taxon>Shouchella</taxon>
    </lineage>
</organism>
<sequence>MKKAKGRMDESILVCVYYGPNGERLIKRGAKIATMLDCPLYVLTVDALPYDELDAEKSAYVDRWKELSEEYDAEEFIVRDNEKKPAVKVIAEVAREHHITQIIIGQTAKSRWEEITKGSFMNVLLREIPFVDFHVVSCDRAIKGLEGHFEKGCRAYLVEDEEGYAIMFSHTNKAKYEGIFFKETGTDFNNGIFKFMKHNRMIQVHVTDDRVTEPTKIYPTLKEEKLQK</sequence>
<name>A0A060M196_9BACI</name>
<dbReference type="eggNOG" id="COG2205">
    <property type="taxonomic scope" value="Bacteria"/>
</dbReference>
<dbReference type="GO" id="GO:0005886">
    <property type="term" value="C:plasma membrane"/>
    <property type="evidence" value="ECO:0007669"/>
    <property type="project" value="TreeGrafter"/>
</dbReference>
<dbReference type="CDD" id="cd01987">
    <property type="entry name" value="USP_KdpD-like"/>
    <property type="match status" value="1"/>
</dbReference>
<evidence type="ECO:0000313" key="2">
    <source>
        <dbReference type="EMBL" id="AIC95800.1"/>
    </source>
</evidence>
<keyword evidence="3" id="KW-1185">Reference proteome</keyword>
<accession>A0A060M196</accession>
<dbReference type="KEGG" id="ble:BleG1_3253"/>
<dbReference type="PATRIC" id="fig|1246626.3.peg.3228"/>
<feature type="domain" description="UspA" evidence="1">
    <location>
        <begin position="11"/>
        <end position="129"/>
    </location>
</feature>
<dbReference type="Gene3D" id="3.40.50.620">
    <property type="entry name" value="HUPs"/>
    <property type="match status" value="1"/>
</dbReference>
<evidence type="ECO:0000313" key="3">
    <source>
        <dbReference type="Proteomes" id="UP000027142"/>
    </source>
</evidence>